<dbReference type="PANTHER" id="PTHR41795">
    <property type="entry name" value="EXOPOLYSACCHARIDE SYNTHESIS PROTEIN"/>
    <property type="match status" value="1"/>
</dbReference>
<protein>
    <recommendedName>
        <fullName evidence="5">Exopolysaccharide biosynthesis protein exod</fullName>
    </recommendedName>
</protein>
<evidence type="ECO:0000313" key="3">
    <source>
        <dbReference type="EMBL" id="OSQ52587.1"/>
    </source>
</evidence>
<dbReference type="InterPro" id="IPR010331">
    <property type="entry name" value="ExoD"/>
</dbReference>
<accession>A0A1X4NPC7</accession>
<evidence type="ECO:0000256" key="2">
    <source>
        <dbReference type="SAM" id="Phobius"/>
    </source>
</evidence>
<dbReference type="STRING" id="1123756.MGEO_04250"/>
<keyword evidence="2" id="KW-0812">Transmembrane</keyword>
<keyword evidence="2" id="KW-0472">Membrane</keyword>
<dbReference type="AlphaFoldDB" id="A0A1X4NPC7"/>
<dbReference type="PANTHER" id="PTHR41795:SF1">
    <property type="entry name" value="EXOPOLYSACCHARIDE SYNTHESIS PROTEIN"/>
    <property type="match status" value="1"/>
</dbReference>
<reference evidence="3 4" key="1">
    <citation type="submission" date="2014-03" db="EMBL/GenBank/DDBJ databases">
        <title>The draft genome sequence of Marivita geojedonensis KCTC 23882.</title>
        <authorList>
            <person name="Lai Q."/>
            <person name="Shao Z."/>
        </authorList>
    </citation>
    <scope>NUCLEOTIDE SEQUENCE [LARGE SCALE GENOMIC DNA]</scope>
    <source>
        <strain evidence="3 4">DPG-138</strain>
    </source>
</reference>
<dbReference type="OrthoDB" id="7949130at2"/>
<keyword evidence="4" id="KW-1185">Reference proteome</keyword>
<proteinExistence type="predicted"/>
<gene>
    <name evidence="3" type="ORF">MGEO_04250</name>
</gene>
<organism evidence="3 4">
    <name type="scientific">Marivita geojedonensis</name>
    <dbReference type="NCBI Taxonomy" id="1123756"/>
    <lineage>
        <taxon>Bacteria</taxon>
        <taxon>Pseudomonadati</taxon>
        <taxon>Pseudomonadota</taxon>
        <taxon>Alphaproteobacteria</taxon>
        <taxon>Rhodobacterales</taxon>
        <taxon>Roseobacteraceae</taxon>
        <taxon>Marivita</taxon>
    </lineage>
</organism>
<sequence>MKPPPSAPRSLTSLLDTLDPDNPATGADRKRRDAHNGLTIQAMLDRVGGRSFGAALLVPALILVSPLSIIPLMPTIGGLLILTIAIQAFFGRKHLWLPKFLASRRLSGDQLTRAVQYLRRPAAWLDRKSRDRLRFLSAPPMDRIALLAVMVVAATWPFLEILPMFTSVSAGGVALVAFALMVRDGVILIGGYTVLGGSLAVVVALISGLV</sequence>
<dbReference type="Proteomes" id="UP000193926">
    <property type="component" value="Unassembled WGS sequence"/>
</dbReference>
<evidence type="ECO:0000256" key="1">
    <source>
        <dbReference type="SAM" id="MobiDB-lite"/>
    </source>
</evidence>
<feature type="transmembrane region" description="Helical" evidence="2">
    <location>
        <begin position="52"/>
        <end position="70"/>
    </location>
</feature>
<evidence type="ECO:0008006" key="5">
    <source>
        <dbReference type="Google" id="ProtNLM"/>
    </source>
</evidence>
<dbReference type="EMBL" id="JFKC01000002">
    <property type="protein sequence ID" value="OSQ52587.1"/>
    <property type="molecule type" value="Genomic_DNA"/>
</dbReference>
<comment type="caution">
    <text evidence="3">The sequence shown here is derived from an EMBL/GenBank/DDBJ whole genome shotgun (WGS) entry which is preliminary data.</text>
</comment>
<feature type="transmembrane region" description="Helical" evidence="2">
    <location>
        <begin position="76"/>
        <end position="95"/>
    </location>
</feature>
<feature type="region of interest" description="Disordered" evidence="1">
    <location>
        <begin position="1"/>
        <end position="32"/>
    </location>
</feature>
<feature type="transmembrane region" description="Helical" evidence="2">
    <location>
        <begin position="140"/>
        <end position="159"/>
    </location>
</feature>
<name>A0A1X4NPC7_9RHOB</name>
<feature type="transmembrane region" description="Helical" evidence="2">
    <location>
        <begin position="189"/>
        <end position="209"/>
    </location>
</feature>
<keyword evidence="2" id="KW-1133">Transmembrane helix</keyword>
<dbReference type="Pfam" id="PF06055">
    <property type="entry name" value="ExoD"/>
    <property type="match status" value="1"/>
</dbReference>
<dbReference type="PIRSF" id="PIRSF033239">
    <property type="entry name" value="ExoD"/>
    <property type="match status" value="1"/>
</dbReference>
<dbReference type="RefSeq" id="WP_085635466.1">
    <property type="nucleotide sequence ID" value="NZ_JFKC01000002.1"/>
</dbReference>
<evidence type="ECO:0000313" key="4">
    <source>
        <dbReference type="Proteomes" id="UP000193926"/>
    </source>
</evidence>